<evidence type="ECO:0000313" key="2">
    <source>
        <dbReference type="EMBL" id="KAI5311656.1"/>
    </source>
</evidence>
<proteinExistence type="predicted"/>
<comment type="caution">
    <text evidence="2">The sequence shown here is derived from an EMBL/GenBank/DDBJ whole genome shotgun (WGS) entry which is preliminary data.</text>
</comment>
<feature type="transmembrane region" description="Helical" evidence="1">
    <location>
        <begin position="61"/>
        <end position="83"/>
    </location>
</feature>
<dbReference type="Proteomes" id="UP001054821">
    <property type="component" value="Chromosome 8"/>
</dbReference>
<feature type="transmembrane region" description="Helical" evidence="1">
    <location>
        <begin position="6"/>
        <end position="27"/>
    </location>
</feature>
<reference evidence="2 3" key="1">
    <citation type="journal article" date="2022" name="G3 (Bethesda)">
        <title>Whole-genome sequence and methylome profiling of the almond [Prunus dulcis (Mill.) D.A. Webb] cultivar 'Nonpareil'.</title>
        <authorList>
            <person name="D'Amico-Willman K.M."/>
            <person name="Ouma W.Z."/>
            <person name="Meulia T."/>
            <person name="Sideli G.M."/>
            <person name="Gradziel T.M."/>
            <person name="Fresnedo-Ramirez J."/>
        </authorList>
    </citation>
    <scope>NUCLEOTIDE SEQUENCE [LARGE SCALE GENOMIC DNA]</scope>
    <source>
        <strain evidence="2">Clone GOH B32 T37-40</strain>
    </source>
</reference>
<dbReference type="AlphaFoldDB" id="A0AAD4UTL1"/>
<feature type="transmembrane region" description="Helical" evidence="1">
    <location>
        <begin position="34"/>
        <end position="55"/>
    </location>
</feature>
<protein>
    <submittedName>
        <fullName evidence="2">Uncharacterized protein</fullName>
    </submittedName>
</protein>
<sequence>MKFWPRLLEILPALWFVGLEGLLLRILRLQKLNFASWIPLFYTIIRILFMVLIWLPPVLPSSILTNIVVILNLGLLAGVEFFFNGGE</sequence>
<gene>
    <name evidence="2" type="ORF">L3X38_040829</name>
</gene>
<keyword evidence="1" id="KW-1133">Transmembrane helix</keyword>
<keyword evidence="3" id="KW-1185">Reference proteome</keyword>
<keyword evidence="1" id="KW-0472">Membrane</keyword>
<dbReference type="EMBL" id="JAJFAZ020000008">
    <property type="protein sequence ID" value="KAI5311656.1"/>
    <property type="molecule type" value="Genomic_DNA"/>
</dbReference>
<name>A0AAD4UTL1_PRUDU</name>
<keyword evidence="1" id="KW-0812">Transmembrane</keyword>
<organism evidence="2 3">
    <name type="scientific">Prunus dulcis</name>
    <name type="common">Almond</name>
    <name type="synonym">Amygdalus dulcis</name>
    <dbReference type="NCBI Taxonomy" id="3755"/>
    <lineage>
        <taxon>Eukaryota</taxon>
        <taxon>Viridiplantae</taxon>
        <taxon>Streptophyta</taxon>
        <taxon>Embryophyta</taxon>
        <taxon>Tracheophyta</taxon>
        <taxon>Spermatophyta</taxon>
        <taxon>Magnoliopsida</taxon>
        <taxon>eudicotyledons</taxon>
        <taxon>Gunneridae</taxon>
        <taxon>Pentapetalae</taxon>
        <taxon>rosids</taxon>
        <taxon>fabids</taxon>
        <taxon>Rosales</taxon>
        <taxon>Rosaceae</taxon>
        <taxon>Amygdaloideae</taxon>
        <taxon>Amygdaleae</taxon>
        <taxon>Prunus</taxon>
    </lineage>
</organism>
<accession>A0AAD4UTL1</accession>
<evidence type="ECO:0000313" key="3">
    <source>
        <dbReference type="Proteomes" id="UP001054821"/>
    </source>
</evidence>
<evidence type="ECO:0000256" key="1">
    <source>
        <dbReference type="SAM" id="Phobius"/>
    </source>
</evidence>